<comment type="caution">
    <text evidence="1">The sequence shown here is derived from an EMBL/GenBank/DDBJ whole genome shotgun (WGS) entry which is preliminary data.</text>
</comment>
<evidence type="ECO:0000313" key="2">
    <source>
        <dbReference type="Proteomes" id="UP000076863"/>
    </source>
</evidence>
<organism evidence="1 2">
    <name type="scientific">Beauveria brongniartii RCEF 3172</name>
    <dbReference type="NCBI Taxonomy" id="1081107"/>
    <lineage>
        <taxon>Eukaryota</taxon>
        <taxon>Fungi</taxon>
        <taxon>Dikarya</taxon>
        <taxon>Ascomycota</taxon>
        <taxon>Pezizomycotina</taxon>
        <taxon>Sordariomycetes</taxon>
        <taxon>Hypocreomycetidae</taxon>
        <taxon>Hypocreales</taxon>
        <taxon>Cordycipitaceae</taxon>
        <taxon>Beauveria</taxon>
        <taxon>Beauveria brongniartii</taxon>
    </lineage>
</organism>
<keyword evidence="2" id="KW-1185">Reference proteome</keyword>
<dbReference type="Proteomes" id="UP000076863">
    <property type="component" value="Unassembled WGS sequence"/>
</dbReference>
<evidence type="ECO:0000313" key="1">
    <source>
        <dbReference type="EMBL" id="OAA37808.1"/>
    </source>
</evidence>
<dbReference type="EMBL" id="AZHA01000029">
    <property type="protein sequence ID" value="OAA37808.1"/>
    <property type="molecule type" value="Genomic_DNA"/>
</dbReference>
<reference evidence="1 2" key="1">
    <citation type="journal article" date="2016" name="Genome Biol. Evol.">
        <title>Divergent and convergent evolution of fungal pathogenicity.</title>
        <authorList>
            <person name="Shang Y."/>
            <person name="Xiao G."/>
            <person name="Zheng P."/>
            <person name="Cen K."/>
            <person name="Zhan S."/>
            <person name="Wang C."/>
        </authorList>
    </citation>
    <scope>NUCLEOTIDE SEQUENCE [LARGE SCALE GENOMIC DNA]</scope>
    <source>
        <strain evidence="1 2">RCEF 3172</strain>
    </source>
</reference>
<dbReference type="OrthoDB" id="4968544at2759"/>
<accession>A0A166ZDF4</accession>
<protein>
    <submittedName>
        <fullName evidence="1">Uncharacterized protein</fullName>
    </submittedName>
</protein>
<gene>
    <name evidence="1" type="ORF">BBO_07516</name>
</gene>
<dbReference type="AlphaFoldDB" id="A0A166ZDF4"/>
<proteinExistence type="predicted"/>
<name>A0A166ZDF4_9HYPO</name>
<sequence>MSHDAPKLVVLSIEHRELHDKAFKWSQDYSPVTNGVKVQVEQCDYDEAPQQIDTGVSKLICTVSKHSDKVWLIFNEDKPNQKTEEGRKPASLPQSATATYEIIGGQPGNGDFILDKSTGYIAKKTYDDEVAKEAGIARIFEAAKSSNSVIIHAPPNLTDLALELVKILAQGMSPDLVLRPEEFCLVEEPLSHITLKTTLEHECIMEVSKFEKCVCAEGSRTCGIPTENESKAKIIEDGVQGKQIEAVFSRFKTPETHGAQPYNESGLSAGFLRAQNALQKVCPAQLYGRAAQCKSMSVGIENFISFRDCKPPIDLAVVVVRSRNMCVCKLTKGVKLQAAYLRRARAFGFIDPNRQKGKVTAGAVIAAHTGYSGANWHLDIAGVDRFDLHKETLAEAMDLFKSREALSKEIEDVTYRSPDIWSETDQSIIVNVLQRVIL</sequence>